<evidence type="ECO:0000313" key="9">
    <source>
        <dbReference type="Proteomes" id="UP001652700"/>
    </source>
</evidence>
<dbReference type="Gene3D" id="3.30.40.10">
    <property type="entry name" value="Zinc/RING finger domain, C3HC4 (zinc finger)"/>
    <property type="match status" value="1"/>
</dbReference>
<proteinExistence type="predicted"/>
<evidence type="ECO:0000313" key="8">
    <source>
        <dbReference type="EnsemblMetazoa" id="XP_050513763.1"/>
    </source>
</evidence>
<sequence length="925" mass="106734">MGSASSGETNPVNNSSHTSSTEQVSSSIKLLSSDQEKSQPLKLFMKEADPMDNNISQTLNTKQMSSSIKLLPSDHEKSQPLGLLKETGLTSEENSSEPRKPSKKKKPKRKEKTLRQQYDELKSQGESLSNEDSASPTLQTATRIGTSIKKEIKVSNIDKDLAEQLTSDIKKNPIYESTTTRQLLEEAIFSFKQKHSLVDDAIDIKMVSTGNNMVIPKIILNNQVCGHCLKYLSVGPVTISNKFPFTVCGREKCADFQKSRHDFPQLSFYNDIAKNYYFQCINHYAGCTEVFPFSENVEKHESLCSFKKMYFCFICMFRGHACQLIQHYKQNHPDNVSCDGVFHLKRNKLLIYTDHQLIRISISVLNDQLNLSIKQLNRCNPITKYTIILFHPSSDIEFVSKVIEASTTTQTTTIDLYQLQQLYSTSVLFGAIKIYCKDEEKVSTTNLMKPIDDPYTKILKYVVNLFLKSEITCCHCNNIITLKSRLLLCPQSHVTCTDCIDIYCVICENDCFWMDMENLLGNFKLPCDWTNCNKQIKCLDFPLHKQICCKREYSCPEQDCDFKGDREQLRNHWHSTTPLLFGSKIIIGMCQSMYWITDYLSEMLVIHFKTVGKDTIIEVDERIACFPSNYTLDLMRKKGNENHYKKFVTLAQKGPTKSYSSSLPTDYSYKLVFKLENPGVIEDVIENAVSVQTETAESVLKRLLNVFMKVNFKCSNCNTVINEIYLIYFCDYSHIFCSNCLGYCVRCTSDSVMFTSLEILLEDIKLSCDWPDCTEKVDCWNFFSHKQICLKRPYKFPPLIEGMDNCSVTKEKFQERWPKDGIKLECGKELNFEIETQAGQVMYWLTSYVNELLLIIIFFDKKMRLEVKETMAIFPNNYKIKLYEYNAIKTRYDEIEELKQSGNNKISLQALKLSTKYRLTIFRRT</sequence>
<feature type="region of interest" description="Disordered" evidence="6">
    <location>
        <begin position="1"/>
        <end position="142"/>
    </location>
</feature>
<evidence type="ECO:0000259" key="7">
    <source>
        <dbReference type="PROSITE" id="PS51081"/>
    </source>
</evidence>
<feature type="compositionally biased region" description="Low complexity" evidence="6">
    <location>
        <begin position="15"/>
        <end position="27"/>
    </location>
</feature>
<evidence type="ECO:0000256" key="1">
    <source>
        <dbReference type="ARBA" id="ARBA00022723"/>
    </source>
</evidence>
<dbReference type="SUPFAM" id="SSF49599">
    <property type="entry name" value="TRAF domain-like"/>
    <property type="match status" value="2"/>
</dbReference>
<dbReference type="InterPro" id="IPR013083">
    <property type="entry name" value="Znf_RING/FYVE/PHD"/>
</dbReference>
<feature type="compositionally biased region" description="Basic residues" evidence="6">
    <location>
        <begin position="101"/>
        <end position="112"/>
    </location>
</feature>
<keyword evidence="9" id="KW-1185">Reference proteome</keyword>
<dbReference type="InterPro" id="IPR013010">
    <property type="entry name" value="Znf_SIAH"/>
</dbReference>
<keyword evidence="1" id="KW-0479">Metal-binding</keyword>
<feature type="domain" description="SIAH-type" evidence="7">
    <location>
        <begin position="275"/>
        <end position="333"/>
    </location>
</feature>
<evidence type="ECO:0000256" key="3">
    <source>
        <dbReference type="ARBA" id="ARBA00022833"/>
    </source>
</evidence>
<evidence type="ECO:0000256" key="6">
    <source>
        <dbReference type="SAM" id="MobiDB-lite"/>
    </source>
</evidence>
<feature type="compositionally biased region" description="Polar residues" evidence="6">
    <location>
        <begin position="124"/>
        <end position="142"/>
    </location>
</feature>
<dbReference type="PROSITE" id="PS51081">
    <property type="entry name" value="ZF_SIAH"/>
    <property type="match status" value="1"/>
</dbReference>
<dbReference type="GeneID" id="126889480"/>
<dbReference type="Proteomes" id="UP001652700">
    <property type="component" value="Unplaced"/>
</dbReference>
<feature type="compositionally biased region" description="Basic and acidic residues" evidence="6">
    <location>
        <begin position="34"/>
        <end position="49"/>
    </location>
</feature>
<dbReference type="PANTHER" id="PTHR46632">
    <property type="entry name" value="E3 UBIQUITIN-PROTEIN LIGASE SINA-LIKE 4"/>
    <property type="match status" value="1"/>
</dbReference>
<feature type="compositionally biased region" description="Polar residues" evidence="6">
    <location>
        <begin position="53"/>
        <end position="68"/>
    </location>
</feature>
<evidence type="ECO:0000256" key="4">
    <source>
        <dbReference type="ARBA" id="ARBA00024004"/>
    </source>
</evidence>
<feature type="compositionally biased region" description="Basic and acidic residues" evidence="6">
    <location>
        <begin position="113"/>
        <end position="123"/>
    </location>
</feature>
<protein>
    <recommendedName>
        <fullName evidence="7">SIAH-type domain-containing protein</fullName>
    </recommendedName>
</protein>
<dbReference type="EnsemblMetazoa" id="XM_050657806.1">
    <property type="protein sequence ID" value="XP_050513763.1"/>
    <property type="gene ID" value="LOC126889480"/>
</dbReference>
<organism evidence="8 9">
    <name type="scientific">Diabrotica virgifera virgifera</name>
    <name type="common">western corn rootworm</name>
    <dbReference type="NCBI Taxonomy" id="50390"/>
    <lineage>
        <taxon>Eukaryota</taxon>
        <taxon>Metazoa</taxon>
        <taxon>Ecdysozoa</taxon>
        <taxon>Arthropoda</taxon>
        <taxon>Hexapoda</taxon>
        <taxon>Insecta</taxon>
        <taxon>Pterygota</taxon>
        <taxon>Neoptera</taxon>
        <taxon>Endopterygota</taxon>
        <taxon>Coleoptera</taxon>
        <taxon>Polyphaga</taxon>
        <taxon>Cucujiformia</taxon>
        <taxon>Chrysomeloidea</taxon>
        <taxon>Chrysomelidae</taxon>
        <taxon>Galerucinae</taxon>
        <taxon>Diabroticina</taxon>
        <taxon>Diabroticites</taxon>
        <taxon>Diabrotica</taxon>
    </lineage>
</organism>
<name>A0ABM5KU96_DIAVI</name>
<feature type="compositionally biased region" description="Polar residues" evidence="6">
    <location>
        <begin position="1"/>
        <end position="14"/>
    </location>
</feature>
<evidence type="ECO:0000256" key="2">
    <source>
        <dbReference type="ARBA" id="ARBA00022771"/>
    </source>
</evidence>
<evidence type="ECO:0000256" key="5">
    <source>
        <dbReference type="PROSITE-ProRule" id="PRU00455"/>
    </source>
</evidence>
<keyword evidence="2 5" id="KW-0863">Zinc-finger</keyword>
<dbReference type="RefSeq" id="XP_050513763.1">
    <property type="nucleotide sequence ID" value="XM_050657806.1"/>
</dbReference>
<comment type="function">
    <text evidence="4">E3 ubiquitin-protein ligase that mediates ubiquitination and subsequent proteasomal degradation of target proteins. E3 ubiquitin ligases accept ubiquitin from an E2 ubiquitin-conjugating enzyme in the form of a thioester and then directly transfers the ubiquitin to targeted substrates. It probably triggers the ubiquitin-mediated degradation of different substrates.</text>
</comment>
<dbReference type="InterPro" id="IPR044286">
    <property type="entry name" value="SINL_plant"/>
</dbReference>
<reference evidence="8" key="1">
    <citation type="submission" date="2025-05" db="UniProtKB">
        <authorList>
            <consortium name="EnsemblMetazoa"/>
        </authorList>
    </citation>
    <scope>IDENTIFICATION</scope>
</reference>
<keyword evidence="3" id="KW-0862">Zinc</keyword>
<accession>A0ABM5KU96</accession>